<evidence type="ECO:0000313" key="4">
    <source>
        <dbReference type="EMBL" id="RDB58448.1"/>
    </source>
</evidence>
<dbReference type="Proteomes" id="UP000253975">
    <property type="component" value="Unassembled WGS sequence"/>
</dbReference>
<protein>
    <submittedName>
        <fullName evidence="4">Uncharacterized protein</fullName>
    </submittedName>
</protein>
<dbReference type="EMBL" id="PPTO01000008">
    <property type="protein sequence ID" value="RDB58448.1"/>
    <property type="molecule type" value="Genomic_DNA"/>
</dbReference>
<dbReference type="AlphaFoldDB" id="A0A369LK88"/>
<keyword evidence="3" id="KW-0472">Membrane</keyword>
<feature type="coiled-coil region" evidence="1">
    <location>
        <begin position="279"/>
        <end position="321"/>
    </location>
</feature>
<gene>
    <name evidence="4" type="ORF">C1881_06005</name>
</gene>
<dbReference type="RefSeq" id="WP_114615629.1">
    <property type="nucleotide sequence ID" value="NZ_PPTO01000008.1"/>
</dbReference>
<proteinExistence type="predicted"/>
<feature type="compositionally biased region" description="Basic and acidic residues" evidence="2">
    <location>
        <begin position="1"/>
        <end position="12"/>
    </location>
</feature>
<organism evidence="4 5">
    <name type="scientific">Slackia isoflavoniconvertens</name>
    <dbReference type="NCBI Taxonomy" id="572010"/>
    <lineage>
        <taxon>Bacteria</taxon>
        <taxon>Bacillati</taxon>
        <taxon>Actinomycetota</taxon>
        <taxon>Coriobacteriia</taxon>
        <taxon>Eggerthellales</taxon>
        <taxon>Eggerthellaceae</taxon>
        <taxon>Slackia</taxon>
    </lineage>
</organism>
<sequence length="424" mass="45175">MKKKAHTGEHRTIAANLHLKRNTKGTSNELSLSVLGGLSAQKDEEDASQGGSGASPSFTMPHVFSGKSKRAPGASSKKQPITGADVAGIALSISDRRNRSAQARDRALANPEAEIKRRKTARRAWRAVGLAFALAAFAGASAFAVHVFTAAYEDNQQHKSLLSQGFSELTSADEVVLAADELVVASFDDLDESKIPDVIGKIPDVDVKLSAAKSFAESAKEGVSGDDEKAADQLAASAEARKTMLELAETILTEEQTAKQASNLMASCWENVLSADALLREAAELVTDTNEENTRASQKKCEQARELLTQASSQFEQAQALYPADYGPFDDYTAARQQSIAYAIASDEAIYAQDKATADSNNEKYNECDAAAAALAAKLPKTTEAPIVAALDESLGDSRQQYMEIRSQAAACDAFLRDYLGISG</sequence>
<comment type="caution">
    <text evidence="4">The sequence shown here is derived from an EMBL/GenBank/DDBJ whole genome shotgun (WGS) entry which is preliminary data.</text>
</comment>
<keyword evidence="3" id="KW-0812">Transmembrane</keyword>
<feature type="region of interest" description="Disordered" evidence="2">
    <location>
        <begin position="1"/>
        <end position="80"/>
    </location>
</feature>
<evidence type="ECO:0000256" key="2">
    <source>
        <dbReference type="SAM" id="MobiDB-lite"/>
    </source>
</evidence>
<evidence type="ECO:0000256" key="1">
    <source>
        <dbReference type="SAM" id="Coils"/>
    </source>
</evidence>
<name>A0A369LK88_9ACTN</name>
<accession>A0A369LK88</accession>
<keyword evidence="1" id="KW-0175">Coiled coil</keyword>
<keyword evidence="3" id="KW-1133">Transmembrane helix</keyword>
<evidence type="ECO:0000256" key="3">
    <source>
        <dbReference type="SAM" id="Phobius"/>
    </source>
</evidence>
<reference evidence="4 5" key="1">
    <citation type="journal article" date="2018" name="Elife">
        <title>Discovery and characterization of a prevalent human gut bacterial enzyme sufficient for the inactivation of a family of plant toxins.</title>
        <authorList>
            <person name="Koppel N."/>
            <person name="Bisanz J.E."/>
            <person name="Pandelia M.E."/>
            <person name="Turnbaugh P.J."/>
            <person name="Balskus E.P."/>
        </authorList>
    </citation>
    <scope>NUCLEOTIDE SEQUENCE [LARGE SCALE GENOMIC DNA]</scope>
    <source>
        <strain evidence="4 5">OB21 GAM31</strain>
    </source>
</reference>
<evidence type="ECO:0000313" key="5">
    <source>
        <dbReference type="Proteomes" id="UP000253975"/>
    </source>
</evidence>
<feature type="transmembrane region" description="Helical" evidence="3">
    <location>
        <begin position="127"/>
        <end position="152"/>
    </location>
</feature>